<keyword evidence="5" id="KW-1185">Reference proteome</keyword>
<feature type="signal peptide" evidence="2">
    <location>
        <begin position="1"/>
        <end position="18"/>
    </location>
</feature>
<gene>
    <name evidence="4" type="ORF">CHS0354_028707</name>
</gene>
<feature type="compositionally biased region" description="Polar residues" evidence="1">
    <location>
        <begin position="533"/>
        <end position="553"/>
    </location>
</feature>
<organism evidence="4 5">
    <name type="scientific">Potamilus streckersoni</name>
    <dbReference type="NCBI Taxonomy" id="2493646"/>
    <lineage>
        <taxon>Eukaryota</taxon>
        <taxon>Metazoa</taxon>
        <taxon>Spiralia</taxon>
        <taxon>Lophotrochozoa</taxon>
        <taxon>Mollusca</taxon>
        <taxon>Bivalvia</taxon>
        <taxon>Autobranchia</taxon>
        <taxon>Heteroconchia</taxon>
        <taxon>Palaeoheterodonta</taxon>
        <taxon>Unionida</taxon>
        <taxon>Unionoidea</taxon>
        <taxon>Unionidae</taxon>
        <taxon>Ambleminae</taxon>
        <taxon>Lampsilini</taxon>
        <taxon>Potamilus</taxon>
    </lineage>
</organism>
<feature type="region of interest" description="Disordered" evidence="1">
    <location>
        <begin position="1405"/>
        <end position="1433"/>
    </location>
</feature>
<dbReference type="EMBL" id="JAEAOA010001723">
    <property type="protein sequence ID" value="KAK3600509.1"/>
    <property type="molecule type" value="Genomic_DNA"/>
</dbReference>
<dbReference type="GO" id="GO:0005737">
    <property type="term" value="C:cytoplasm"/>
    <property type="evidence" value="ECO:0007669"/>
    <property type="project" value="TreeGrafter"/>
</dbReference>
<feature type="region of interest" description="Disordered" evidence="1">
    <location>
        <begin position="253"/>
        <end position="320"/>
    </location>
</feature>
<feature type="compositionally biased region" description="Polar residues" evidence="1">
    <location>
        <begin position="1490"/>
        <end position="1500"/>
    </location>
</feature>
<accession>A0AAE0W493</accession>
<feature type="domain" description="Replication factor A C-terminal" evidence="3">
    <location>
        <begin position="9"/>
        <end position="95"/>
    </location>
</feature>
<feature type="compositionally biased region" description="Low complexity" evidence="1">
    <location>
        <begin position="286"/>
        <end position="302"/>
    </location>
</feature>
<feature type="compositionally biased region" description="Basic and acidic residues" evidence="1">
    <location>
        <begin position="1405"/>
        <end position="1418"/>
    </location>
</feature>
<feature type="compositionally biased region" description="Basic and acidic residues" evidence="1">
    <location>
        <begin position="554"/>
        <end position="564"/>
    </location>
</feature>
<feature type="region of interest" description="Disordered" evidence="1">
    <location>
        <begin position="916"/>
        <end position="945"/>
    </location>
</feature>
<feature type="region of interest" description="Disordered" evidence="1">
    <location>
        <begin position="494"/>
        <end position="716"/>
    </location>
</feature>
<protein>
    <recommendedName>
        <fullName evidence="3">Replication factor A C-terminal domain-containing protein</fullName>
    </recommendedName>
</protein>
<feature type="compositionally biased region" description="Low complexity" evidence="1">
    <location>
        <begin position="653"/>
        <end position="668"/>
    </location>
</feature>
<dbReference type="PANTHER" id="PTHR35537:SF1">
    <property type="entry name" value="DNA DAMAGE-INDUCED APOPTOSIS SUPPRESSOR PROTEIN"/>
    <property type="match status" value="1"/>
</dbReference>
<dbReference type="InterPro" id="IPR012340">
    <property type="entry name" value="NA-bd_OB-fold"/>
</dbReference>
<reference evidence="4" key="3">
    <citation type="submission" date="2023-05" db="EMBL/GenBank/DDBJ databases">
        <authorList>
            <person name="Smith C.H."/>
        </authorList>
    </citation>
    <scope>NUCLEOTIDE SEQUENCE</scope>
    <source>
        <strain evidence="4">CHS0354</strain>
        <tissue evidence="4">Mantle</tissue>
    </source>
</reference>
<keyword evidence="2" id="KW-0732">Signal</keyword>
<dbReference type="Gene3D" id="2.40.50.140">
    <property type="entry name" value="Nucleic acid-binding proteins"/>
    <property type="match status" value="1"/>
</dbReference>
<feature type="region of interest" description="Disordered" evidence="1">
    <location>
        <begin position="1483"/>
        <end position="1504"/>
    </location>
</feature>
<sequence>MTSQQRCLVLAVVTAVRSTVVTYPSCPQCNSKLLSDIANSSWHCLKCRYYCHGCEVPKRYRLALTVADDTDINNLTIFGKTLDTFFGTCATDFHRKFTSLNRPDIDKDFLLHEALSYAFVGKHFYFGLKLHTGSGTARLKNVFNNKTDTQQRHSQFSSQLDSSDIIAYQMLPSCNVNMPTVCDYVKVLLAYDSQNLSLSSQVLQRTNCDKPCQNKSDDPGIFSQGSKSEKYDSSSIFTNQSEVVFSFELDKTTGQSSTSKSRDTGKKIRPFSQKRRSRNSEGMNYSLESDGNGSLSSSSVESPGMCNYEDISENVPSGPDPFDHLTCTDFDMSKIPGTSNTSLTKLRSHKCKTSCTESSDKMIPTAKIESSMNPGMCVKDTINRLKLETLCEQSGCSLNRYFSKSENSLQLQQKDYLYKQQLRLEKEDTVHDSSDMVSRFENQVNADFRDDIAEKASLKLGLKQSNVGLDIESLSSSSDSLLLIAMDNMTLSRKEQETDIKDTYHTQNSLTREESDTQTNASNDVNVPEKDSIVNSSKTSNSVEIQSQSYSKLTKSDMPNDDHLAVQQTVTNSSQSRNIFTKNEQFPVKESTSKRVQLKRRHLETNQITTRQSQIKQSLRDDHALCRNRQSKKDQSPVITRESDQETLKEGPSSFTNSSSRQVSNSSRHNSKSDLASGQSSVGLEKHSKCGNNVHKKKQISKKTSTERWKQSNSRNEIESLMNTSIRSHKVECNSSSYLPCGYQKASDLDPNLRPSSHMTCKGNEFTPKSDCVLSSGGKSFHSPRLSQAGAIGITQLDIPESESLEAFFSSHMDDLILKVSVSDSSTQVQPRSSNFTKKESTSKNTCILDKEMGGTTSERVKMMTGPLIESKVDHHPAARTRNEKNIVCSNLPISKKEQQISQDTNNFERLKIIQQRSSGRKQSKVPTHSQIGTKKSDKDIHGGPIVDMPESEDVYAFLESFSEFSLSPGYSGNVRNQEKTISGSSTADCQHMECLALGTCICEDRMPNSGQWTHLTHSSTFSNRRNQEVSLGNGKTLKPNESFDIENKYMSSDLVSDSDTGNWTEANLDITKHLANDNPEIFSESLEAFLENSDVFQDTVSSANLHILSKANNLKRKQNNLPSEDNNSSVPKKGSSNPYYLDFSHSSSFDTLFDDIKLDPKYYSFKGNDLSENKCFYEVQQGSATLATELETCTDIVTSCAPHPNSQAQDTNHGAALNLSSLAFHMDIKESRISYDGSQDLFNSSGKSVHDSLCGHNEQVDNVKNIALFSSSSFSPAGHCSTPTLSASSNPKKPVVSCIASGISTIPPNHSIQEWSELYEDFSSDIDLFLTEDSFSSSCKEDSIKTAYMTENGSTINCGIQGNSCLSNVKDGSLAKIRKAKEPCASIIVEGKSTTSNKMKEMLHKQDKYDNSEELSKKSNSLFSPSSEANKGPRTVSKVVCLANTGNLQTNFDDSLTSPSTTNAAISSSMILKDIKGMKSAANGKGYETSGSHNSSKWSSPADKVTHFSSTPGDLENICEESMIISECSINASNSNSADLSKTGSKPQAKKVTFHSRLRTVSTIQIIDMKMKLTASPVQRPDVNLMTLKSCLKTAKENLIGKDNDKVSSITSSPIGSQDLFNSDSFKVTRTPVKVFSETSTGDDSLIPGTPCAESVTGKKNMPSDDRPVEAIYTKRMSKESQVKHQDASFKLEKSKHIMGKLKFSQQSNCDVLKDVINLPIGTPYLFSDESIGSHDQSSSECLRQKKSFRTRTSSIVESQLCASPNHLNSLDWVISPQAVTSEVSPDLFSPSPPSNLENHVPKLHQKSSLHGDNIQYMQVDICKNLFS</sequence>
<feature type="compositionally biased region" description="Basic and acidic residues" evidence="1">
    <location>
        <begin position="618"/>
        <end position="649"/>
    </location>
</feature>
<feature type="region of interest" description="Disordered" evidence="1">
    <location>
        <begin position="209"/>
        <end position="234"/>
    </location>
</feature>
<feature type="compositionally biased region" description="Polar residues" evidence="1">
    <location>
        <begin position="566"/>
        <end position="584"/>
    </location>
</feature>
<evidence type="ECO:0000313" key="4">
    <source>
        <dbReference type="EMBL" id="KAK3600509.1"/>
    </source>
</evidence>
<dbReference type="GO" id="GO:1902230">
    <property type="term" value="P:negative regulation of intrinsic apoptotic signaling pathway in response to DNA damage"/>
    <property type="evidence" value="ECO:0007669"/>
    <property type="project" value="InterPro"/>
</dbReference>
<feature type="compositionally biased region" description="Basic and acidic residues" evidence="1">
    <location>
        <begin position="494"/>
        <end position="504"/>
    </location>
</feature>
<dbReference type="Proteomes" id="UP001195483">
    <property type="component" value="Unassembled WGS sequence"/>
</dbReference>
<evidence type="ECO:0000259" key="3">
    <source>
        <dbReference type="Pfam" id="PF08646"/>
    </source>
</evidence>
<feature type="chain" id="PRO_5042050547" description="Replication factor A C-terminal domain-containing protein" evidence="2">
    <location>
        <begin position="19"/>
        <end position="1829"/>
    </location>
</feature>
<dbReference type="PANTHER" id="PTHR35537">
    <property type="entry name" value="DNA DAMAGE-INDUCIBLE APOPTOSIS SUPPRESSOR PROTEIN DDIAS"/>
    <property type="match status" value="1"/>
</dbReference>
<feature type="compositionally biased region" description="Polar residues" evidence="1">
    <location>
        <begin position="925"/>
        <end position="934"/>
    </location>
</feature>
<feature type="compositionally biased region" description="Low complexity" evidence="1">
    <location>
        <begin position="1419"/>
        <end position="1428"/>
    </location>
</feature>
<reference evidence="4" key="2">
    <citation type="journal article" date="2021" name="Genome Biol. Evol.">
        <title>Developing a high-quality reference genome for a parasitic bivalve with doubly uniparental inheritance (Bivalvia: Unionida).</title>
        <authorList>
            <person name="Smith C.H."/>
        </authorList>
    </citation>
    <scope>NUCLEOTIDE SEQUENCE</scope>
    <source>
        <strain evidence="4">CHS0354</strain>
        <tissue evidence="4">Mantle</tissue>
    </source>
</reference>
<dbReference type="GO" id="GO:0005634">
    <property type="term" value="C:nucleus"/>
    <property type="evidence" value="ECO:0007669"/>
    <property type="project" value="TreeGrafter"/>
</dbReference>
<evidence type="ECO:0000256" key="2">
    <source>
        <dbReference type="SAM" id="SignalP"/>
    </source>
</evidence>
<reference evidence="4" key="1">
    <citation type="journal article" date="2021" name="Genome Biol. Evol.">
        <title>A High-Quality Reference Genome for a Parasitic Bivalve with Doubly Uniparental Inheritance (Bivalvia: Unionida).</title>
        <authorList>
            <person name="Smith C.H."/>
        </authorList>
    </citation>
    <scope>NUCLEOTIDE SEQUENCE</scope>
    <source>
        <strain evidence="4">CHS0354</strain>
    </source>
</reference>
<proteinExistence type="predicted"/>
<dbReference type="Pfam" id="PF08646">
    <property type="entry name" value="Rep_fac-A_C"/>
    <property type="match status" value="1"/>
</dbReference>
<comment type="caution">
    <text evidence="4">The sequence shown here is derived from an EMBL/GenBank/DDBJ whole genome shotgun (WGS) entry which is preliminary data.</text>
</comment>
<feature type="compositionally biased region" description="Polar residues" evidence="1">
    <location>
        <begin position="605"/>
        <end position="617"/>
    </location>
</feature>
<feature type="compositionally biased region" description="Polar residues" evidence="1">
    <location>
        <begin position="673"/>
        <end position="682"/>
    </location>
</feature>
<dbReference type="InterPro" id="IPR043522">
    <property type="entry name" value="DDIAS"/>
</dbReference>
<evidence type="ECO:0000313" key="5">
    <source>
        <dbReference type="Proteomes" id="UP001195483"/>
    </source>
</evidence>
<feature type="region of interest" description="Disordered" evidence="1">
    <location>
        <begin position="1640"/>
        <end position="1667"/>
    </location>
</feature>
<name>A0AAE0W493_9BIVA</name>
<evidence type="ECO:0000256" key="1">
    <source>
        <dbReference type="SAM" id="MobiDB-lite"/>
    </source>
</evidence>
<feature type="compositionally biased region" description="Basic residues" evidence="1">
    <location>
        <begin position="267"/>
        <end position="277"/>
    </location>
</feature>
<dbReference type="InterPro" id="IPR013955">
    <property type="entry name" value="Rep_factor-A_C"/>
</dbReference>
<dbReference type="SUPFAM" id="SSF50249">
    <property type="entry name" value="Nucleic acid-binding proteins"/>
    <property type="match status" value="1"/>
</dbReference>